<organism evidence="5 6">
    <name type="scientific">Paenibacillus thalictri</name>
    <dbReference type="NCBI Taxonomy" id="2527873"/>
    <lineage>
        <taxon>Bacteria</taxon>
        <taxon>Bacillati</taxon>
        <taxon>Bacillota</taxon>
        <taxon>Bacilli</taxon>
        <taxon>Bacillales</taxon>
        <taxon>Paenibacillaceae</taxon>
        <taxon>Paenibacillus</taxon>
    </lineage>
</organism>
<sequence>MEHIAAGKWELPDLLTGSEGERITTREQWQLRRPEILELFRQHVYGRNAIDRPAELRFETVDRSDGWMDGRAVRKQINIVYEGPGGTGVIRLLLFIPADIHRPVPAFLLINNREEEHIDPDRTIKSAFWPAEYIVSRGYAAAAFHVADVDPDDHDGFINGVHGIFDPPGITREGDAWGTIAAWAWGASRVMDYLAEDPDIDANRVAVVGHSRGGKTALWCGAQDDRFAMVVSNNSGCGGAAVSRGKQGETVQAINEKFPHWFSGNFKSYNGKENDLPVDQHMLLALAAPRLLYVTSATEDTWADPDAEYWACTLASPVYELYGLKGLAAAGRREKPDPGYPLQEGRIAYHLRAGKHDLTEYDWSCFIDAADRHLQ</sequence>
<evidence type="ECO:0000313" key="6">
    <source>
        <dbReference type="Proteomes" id="UP000293142"/>
    </source>
</evidence>
<keyword evidence="3" id="KW-0378">Hydrolase</keyword>
<dbReference type="OrthoDB" id="9809261at2"/>
<dbReference type="PANTHER" id="PTHR22946">
    <property type="entry name" value="DIENELACTONE HYDROLASE DOMAIN-CONTAINING PROTEIN-RELATED"/>
    <property type="match status" value="1"/>
</dbReference>
<dbReference type="GO" id="GO:0052689">
    <property type="term" value="F:carboxylic ester hydrolase activity"/>
    <property type="evidence" value="ECO:0007669"/>
    <property type="project" value="UniProtKB-KW"/>
</dbReference>
<dbReference type="InterPro" id="IPR050261">
    <property type="entry name" value="FrsA_esterase"/>
</dbReference>
<dbReference type="Proteomes" id="UP000293142">
    <property type="component" value="Unassembled WGS sequence"/>
</dbReference>
<evidence type="ECO:0000259" key="4">
    <source>
        <dbReference type="Pfam" id="PF22244"/>
    </source>
</evidence>
<keyword evidence="1" id="KW-0719">Serine esterase</keyword>
<reference evidence="5 6" key="1">
    <citation type="submission" date="2019-02" db="EMBL/GenBank/DDBJ databases">
        <title>Paenibacillus sp. nov., isolated from surface-sterilized tissue of Thalictrum simplex L.</title>
        <authorList>
            <person name="Tuo L."/>
        </authorList>
    </citation>
    <scope>NUCLEOTIDE SEQUENCE [LARGE SCALE GENOMIC DNA]</scope>
    <source>
        <strain evidence="5 6">N2SHLJ1</strain>
    </source>
</reference>
<dbReference type="RefSeq" id="WP_131017459.1">
    <property type="nucleotide sequence ID" value="NZ_SIRE01000028.1"/>
</dbReference>
<proteinExistence type="predicted"/>
<name>A0A4Q9DGX2_9BACL</name>
<accession>A0A4Q9DGX2</accession>
<evidence type="ECO:0000256" key="3">
    <source>
        <dbReference type="ARBA" id="ARBA00022801"/>
    </source>
</evidence>
<keyword evidence="2" id="KW-0732">Signal</keyword>
<dbReference type="SUPFAM" id="SSF53474">
    <property type="entry name" value="alpha/beta-Hydrolases"/>
    <property type="match status" value="1"/>
</dbReference>
<evidence type="ECO:0000256" key="2">
    <source>
        <dbReference type="ARBA" id="ARBA00022729"/>
    </source>
</evidence>
<protein>
    <submittedName>
        <fullName evidence="5">Acetylxylan esterase</fullName>
    </submittedName>
</protein>
<gene>
    <name evidence="5" type="ORF">EYB31_31360</name>
</gene>
<dbReference type="Gene3D" id="3.40.50.1820">
    <property type="entry name" value="alpha/beta hydrolase"/>
    <property type="match status" value="1"/>
</dbReference>
<dbReference type="InterPro" id="IPR029058">
    <property type="entry name" value="AB_hydrolase_fold"/>
</dbReference>
<feature type="domain" description="4-O-methyl-glucuronoyl methylesterase-like" evidence="4">
    <location>
        <begin position="175"/>
        <end position="323"/>
    </location>
</feature>
<dbReference type="EMBL" id="SIRE01000028">
    <property type="protein sequence ID" value="TBL71044.1"/>
    <property type="molecule type" value="Genomic_DNA"/>
</dbReference>
<evidence type="ECO:0000313" key="5">
    <source>
        <dbReference type="EMBL" id="TBL71044.1"/>
    </source>
</evidence>
<dbReference type="AlphaFoldDB" id="A0A4Q9DGX2"/>
<dbReference type="PANTHER" id="PTHR22946:SF12">
    <property type="entry name" value="CONIDIAL PIGMENT BIOSYNTHESIS PROTEIN AYG1 (AFU_ORTHOLOGUE AFUA_2G17550)"/>
    <property type="match status" value="1"/>
</dbReference>
<dbReference type="Pfam" id="PF22244">
    <property type="entry name" value="GCE_fung"/>
    <property type="match status" value="1"/>
</dbReference>
<dbReference type="InterPro" id="IPR054579">
    <property type="entry name" value="GCE-like_dom"/>
</dbReference>
<comment type="caution">
    <text evidence="5">The sequence shown here is derived from an EMBL/GenBank/DDBJ whole genome shotgun (WGS) entry which is preliminary data.</text>
</comment>
<evidence type="ECO:0000256" key="1">
    <source>
        <dbReference type="ARBA" id="ARBA00022487"/>
    </source>
</evidence>
<keyword evidence="6" id="KW-1185">Reference proteome</keyword>